<dbReference type="AlphaFoldDB" id="Q3BKH7"/>
<accession>Q3BKH7</accession>
<gene>
    <name evidence="1" type="ORF">mgI391</name>
</gene>
<dbReference type="EMBL" id="AM085146">
    <property type="protein sequence ID" value="CAJ30049.1"/>
    <property type="molecule type" value="Genomic_DNA"/>
</dbReference>
<organism evidence="1">
    <name type="scientific">Magnetospirillum gryphiswaldense</name>
    <dbReference type="NCBI Taxonomy" id="55518"/>
    <lineage>
        <taxon>Bacteria</taxon>
        <taxon>Pseudomonadati</taxon>
        <taxon>Pseudomonadota</taxon>
        <taxon>Alphaproteobacteria</taxon>
        <taxon>Rhodospirillales</taxon>
        <taxon>Rhodospirillaceae</taxon>
        <taxon>Magnetospirillum</taxon>
    </lineage>
</organism>
<protein>
    <submittedName>
        <fullName evidence="1">Uncharacterized protein</fullName>
    </submittedName>
</protein>
<reference evidence="1" key="1">
    <citation type="journal article" date="2005" name="J. Bacteriol.">
        <title>A hypervariable 130-kilobase genomic region of Magnetospirillum gryphiswaldense comprises a magnetosome island which undergoes frequent rearrangements during stationary growth.</title>
        <authorList>
            <person name="Ullrich S."/>
            <person name="Kube M."/>
            <person name="Schuebbe S."/>
            <person name="Reinhardt R."/>
            <person name="Schueler D."/>
        </authorList>
    </citation>
    <scope>NUCLEOTIDE SEQUENCE</scope>
    <source>
        <strain evidence="1">MSR-1</strain>
    </source>
</reference>
<proteinExistence type="predicted"/>
<name>Q3BKH7_9PROT</name>
<evidence type="ECO:0000313" key="1">
    <source>
        <dbReference type="EMBL" id="CAJ30049.1"/>
    </source>
</evidence>
<sequence>MIRFTYILGRPGSDLLSRALRHSTIGAGDFHVRVRDGIGRRLPAITTRSSKNVRFF</sequence>